<protein>
    <submittedName>
        <fullName evidence="2">TrkA domain protein</fullName>
    </submittedName>
</protein>
<dbReference type="Pfam" id="PF25991">
    <property type="entry name" value="KhtT_N"/>
    <property type="match status" value="1"/>
</dbReference>
<evidence type="ECO:0000313" key="2">
    <source>
        <dbReference type="EMBL" id="MBG6091763.1"/>
    </source>
</evidence>
<dbReference type="PROSITE" id="PS51202">
    <property type="entry name" value="RCK_C"/>
    <property type="match status" value="1"/>
</dbReference>
<sequence>MLVDRTVLPKIGYMYGFTTAKGQRAAVVAHRDGRRDLVLFDHSAPDRTRHTVALTGGEPGTVAQLLGSPVVIDHVAHLTQDLADAQAPGLQAIRVPIPATSPYAGRALGDLGSRTGACVVAVLRGDRTVTAPPATFGLRHGDAVVAVGDASALAAVRDLLTGD</sequence>
<keyword evidence="3" id="KW-1185">Reference proteome</keyword>
<gene>
    <name evidence="2" type="ORF">IW256_005876</name>
</gene>
<name>A0A931DS91_9ACTN</name>
<dbReference type="GO" id="GO:0008324">
    <property type="term" value="F:monoatomic cation transmembrane transporter activity"/>
    <property type="evidence" value="ECO:0007669"/>
    <property type="project" value="InterPro"/>
</dbReference>
<dbReference type="Pfam" id="PF02080">
    <property type="entry name" value="TrkA_C"/>
    <property type="match status" value="1"/>
</dbReference>
<dbReference type="Proteomes" id="UP000614047">
    <property type="component" value="Unassembled WGS sequence"/>
</dbReference>
<dbReference type="GO" id="GO:0006813">
    <property type="term" value="P:potassium ion transport"/>
    <property type="evidence" value="ECO:0007669"/>
    <property type="project" value="InterPro"/>
</dbReference>
<proteinExistence type="predicted"/>
<dbReference type="RefSeq" id="WP_197014038.1">
    <property type="nucleotide sequence ID" value="NZ_BAABES010000002.1"/>
</dbReference>
<dbReference type="Gene3D" id="3.30.70.1450">
    <property type="entry name" value="Regulator of K+ conductance, C-terminal domain"/>
    <property type="match status" value="1"/>
</dbReference>
<dbReference type="InterPro" id="IPR058776">
    <property type="entry name" value="KhtT-like_N"/>
</dbReference>
<accession>A0A931DS91</accession>
<dbReference type="EMBL" id="JADOUA010000001">
    <property type="protein sequence ID" value="MBG6091763.1"/>
    <property type="molecule type" value="Genomic_DNA"/>
</dbReference>
<evidence type="ECO:0000313" key="3">
    <source>
        <dbReference type="Proteomes" id="UP000614047"/>
    </source>
</evidence>
<dbReference type="SUPFAM" id="SSF116726">
    <property type="entry name" value="TrkA C-terminal domain-like"/>
    <property type="match status" value="1"/>
</dbReference>
<feature type="domain" description="RCK C-terminal" evidence="1">
    <location>
        <begin position="80"/>
        <end position="162"/>
    </location>
</feature>
<evidence type="ECO:0000259" key="1">
    <source>
        <dbReference type="PROSITE" id="PS51202"/>
    </source>
</evidence>
<reference evidence="2" key="1">
    <citation type="submission" date="2020-11" db="EMBL/GenBank/DDBJ databases">
        <title>Sequencing the genomes of 1000 actinobacteria strains.</title>
        <authorList>
            <person name="Klenk H.-P."/>
        </authorList>
    </citation>
    <scope>NUCLEOTIDE SEQUENCE</scope>
    <source>
        <strain evidence="2">DSM 43175</strain>
    </source>
</reference>
<organism evidence="2 3">
    <name type="scientific">Actinomadura viridis</name>
    <dbReference type="NCBI Taxonomy" id="58110"/>
    <lineage>
        <taxon>Bacteria</taxon>
        <taxon>Bacillati</taxon>
        <taxon>Actinomycetota</taxon>
        <taxon>Actinomycetes</taxon>
        <taxon>Streptosporangiales</taxon>
        <taxon>Thermomonosporaceae</taxon>
        <taxon>Actinomadura</taxon>
    </lineage>
</organism>
<dbReference type="InterPro" id="IPR036721">
    <property type="entry name" value="RCK_C_sf"/>
</dbReference>
<dbReference type="InterPro" id="IPR026278">
    <property type="entry name" value="KhtT"/>
</dbReference>
<dbReference type="AlphaFoldDB" id="A0A931DS91"/>
<dbReference type="PIRSF" id="PIRSF005028">
    <property type="entry name" value="KhtT"/>
    <property type="match status" value="1"/>
</dbReference>
<dbReference type="InterPro" id="IPR006037">
    <property type="entry name" value="RCK_C"/>
</dbReference>
<comment type="caution">
    <text evidence="2">The sequence shown here is derived from an EMBL/GenBank/DDBJ whole genome shotgun (WGS) entry which is preliminary data.</text>
</comment>